<dbReference type="Proteomes" id="UP000050794">
    <property type="component" value="Unassembled WGS sequence"/>
</dbReference>
<sequence length="73" mass="8269">MYMSTSSDINGEESAWMDKLGRLFFSGELQSPSRSVMTRIRTRSEASDAPQSVIDLLVSVTWCSCPWRKYQSA</sequence>
<dbReference type="AlphaFoldDB" id="A0A183UER8"/>
<evidence type="ECO:0000313" key="1">
    <source>
        <dbReference type="EMBL" id="VDM38309.1"/>
    </source>
</evidence>
<evidence type="ECO:0000313" key="3">
    <source>
        <dbReference type="WBParaSite" id="TCNE_0000698801-mRNA-1"/>
    </source>
</evidence>
<name>A0A183UER8_TOXCA</name>
<dbReference type="EMBL" id="UYWY01019592">
    <property type="protein sequence ID" value="VDM38309.1"/>
    <property type="molecule type" value="Genomic_DNA"/>
</dbReference>
<reference evidence="3" key="1">
    <citation type="submission" date="2016-06" db="UniProtKB">
        <authorList>
            <consortium name="WormBaseParasite"/>
        </authorList>
    </citation>
    <scope>IDENTIFICATION</scope>
</reference>
<gene>
    <name evidence="1" type="ORF">TCNE_LOCUS6988</name>
</gene>
<reference evidence="1 2" key="2">
    <citation type="submission" date="2018-11" db="EMBL/GenBank/DDBJ databases">
        <authorList>
            <consortium name="Pathogen Informatics"/>
        </authorList>
    </citation>
    <scope>NUCLEOTIDE SEQUENCE [LARGE SCALE GENOMIC DNA]</scope>
</reference>
<accession>A0A183UER8</accession>
<protein>
    <submittedName>
        <fullName evidence="3">PH domain-containing protein</fullName>
    </submittedName>
</protein>
<dbReference type="WBParaSite" id="TCNE_0000698801-mRNA-1">
    <property type="protein sequence ID" value="TCNE_0000698801-mRNA-1"/>
    <property type="gene ID" value="TCNE_0000698801"/>
</dbReference>
<organism evidence="2 3">
    <name type="scientific">Toxocara canis</name>
    <name type="common">Canine roundworm</name>
    <dbReference type="NCBI Taxonomy" id="6265"/>
    <lineage>
        <taxon>Eukaryota</taxon>
        <taxon>Metazoa</taxon>
        <taxon>Ecdysozoa</taxon>
        <taxon>Nematoda</taxon>
        <taxon>Chromadorea</taxon>
        <taxon>Rhabditida</taxon>
        <taxon>Spirurina</taxon>
        <taxon>Ascaridomorpha</taxon>
        <taxon>Ascaridoidea</taxon>
        <taxon>Toxocaridae</taxon>
        <taxon>Toxocara</taxon>
    </lineage>
</organism>
<proteinExistence type="predicted"/>
<keyword evidence="2" id="KW-1185">Reference proteome</keyword>
<evidence type="ECO:0000313" key="2">
    <source>
        <dbReference type="Proteomes" id="UP000050794"/>
    </source>
</evidence>